<keyword evidence="1" id="KW-1133">Transmembrane helix</keyword>
<dbReference type="RefSeq" id="WP_093518123.1">
    <property type="nucleotide sequence ID" value="NZ_FOSK01000003.1"/>
</dbReference>
<gene>
    <name evidence="2" type="ORF">SAMN04488518_103152</name>
</gene>
<dbReference type="Proteomes" id="UP000199598">
    <property type="component" value="Unassembled WGS sequence"/>
</dbReference>
<feature type="transmembrane region" description="Helical" evidence="1">
    <location>
        <begin position="6"/>
        <end position="29"/>
    </location>
</feature>
<keyword evidence="1" id="KW-0472">Membrane</keyword>
<evidence type="ECO:0000313" key="3">
    <source>
        <dbReference type="Proteomes" id="UP000199598"/>
    </source>
</evidence>
<feature type="transmembrane region" description="Helical" evidence="1">
    <location>
        <begin position="78"/>
        <end position="98"/>
    </location>
</feature>
<dbReference type="EMBL" id="FOSK01000003">
    <property type="protein sequence ID" value="SFK22994.1"/>
    <property type="molecule type" value="Genomic_DNA"/>
</dbReference>
<organism evidence="2 3">
    <name type="scientific">Pseudovibrio ascidiaceicola</name>
    <dbReference type="NCBI Taxonomy" id="285279"/>
    <lineage>
        <taxon>Bacteria</taxon>
        <taxon>Pseudomonadati</taxon>
        <taxon>Pseudomonadota</taxon>
        <taxon>Alphaproteobacteria</taxon>
        <taxon>Hyphomicrobiales</taxon>
        <taxon>Stappiaceae</taxon>
        <taxon>Pseudovibrio</taxon>
    </lineage>
</organism>
<comment type="caution">
    <text evidence="2">The sequence shown here is derived from an EMBL/GenBank/DDBJ whole genome shotgun (WGS) entry which is preliminary data.</text>
</comment>
<name>A0A1I3XTZ4_9HYPH</name>
<proteinExistence type="predicted"/>
<accession>A0A1I3XTZ4</accession>
<evidence type="ECO:0000256" key="1">
    <source>
        <dbReference type="SAM" id="Phobius"/>
    </source>
</evidence>
<feature type="transmembrane region" description="Helical" evidence="1">
    <location>
        <begin position="168"/>
        <end position="190"/>
    </location>
</feature>
<feature type="transmembrane region" description="Helical" evidence="1">
    <location>
        <begin position="41"/>
        <end position="66"/>
    </location>
</feature>
<feature type="transmembrane region" description="Helical" evidence="1">
    <location>
        <begin position="137"/>
        <end position="156"/>
    </location>
</feature>
<feature type="transmembrane region" description="Helical" evidence="1">
    <location>
        <begin position="110"/>
        <end position="131"/>
    </location>
</feature>
<feature type="transmembrane region" description="Helical" evidence="1">
    <location>
        <begin position="210"/>
        <end position="231"/>
    </location>
</feature>
<reference evidence="2 3" key="1">
    <citation type="submission" date="2016-10" db="EMBL/GenBank/DDBJ databases">
        <authorList>
            <person name="Varghese N."/>
            <person name="Submissions S."/>
        </authorList>
    </citation>
    <scope>NUCLEOTIDE SEQUENCE [LARGE SCALE GENOMIC DNA]</scope>
    <source>
        <strain evidence="2 3">DSM 16392</strain>
    </source>
</reference>
<keyword evidence="1" id="KW-0812">Transmembrane</keyword>
<keyword evidence="3" id="KW-1185">Reference proteome</keyword>
<sequence>MTSIILESIVLSFALAFPATLIAIVANRASHTQLPASSQRWAIGIFITLLGVWFAAAVLLAKANLFTLPTEAPQVPRLILLLLGGSLTVWVLANFTAAGRAILQATDQSVFMGLQILRVIGFVFLVGWAMGPVPWEFAMPAGLGDIATGILAVFAYKAARSNASNARALIIRVHILGLLDFVAAIGTGVLTSNGYFHLLSTDAPNIVDHYPLVLVPAFFVPLFLTAHILSIQKMLAEGKKMKTVAA</sequence>
<evidence type="ECO:0000313" key="2">
    <source>
        <dbReference type="EMBL" id="SFK22994.1"/>
    </source>
</evidence>
<protein>
    <submittedName>
        <fullName evidence="2">Uncharacterized protein</fullName>
    </submittedName>
</protein>